<gene>
    <name evidence="2" type="ORF">GYMLUDRAFT_46288</name>
</gene>
<organism evidence="2 3">
    <name type="scientific">Collybiopsis luxurians FD-317 M1</name>
    <dbReference type="NCBI Taxonomy" id="944289"/>
    <lineage>
        <taxon>Eukaryota</taxon>
        <taxon>Fungi</taxon>
        <taxon>Dikarya</taxon>
        <taxon>Basidiomycota</taxon>
        <taxon>Agaricomycotina</taxon>
        <taxon>Agaricomycetes</taxon>
        <taxon>Agaricomycetidae</taxon>
        <taxon>Agaricales</taxon>
        <taxon>Marasmiineae</taxon>
        <taxon>Omphalotaceae</taxon>
        <taxon>Collybiopsis</taxon>
        <taxon>Collybiopsis luxurians</taxon>
    </lineage>
</organism>
<feature type="transmembrane region" description="Helical" evidence="1">
    <location>
        <begin position="72"/>
        <end position="94"/>
    </location>
</feature>
<keyword evidence="1" id="KW-0472">Membrane</keyword>
<evidence type="ECO:0000313" key="2">
    <source>
        <dbReference type="EMBL" id="KIK57414.1"/>
    </source>
</evidence>
<accession>A0A0D0C4S8</accession>
<reference evidence="2 3" key="1">
    <citation type="submission" date="2014-04" db="EMBL/GenBank/DDBJ databases">
        <title>Evolutionary Origins and Diversification of the Mycorrhizal Mutualists.</title>
        <authorList>
            <consortium name="DOE Joint Genome Institute"/>
            <consortium name="Mycorrhizal Genomics Consortium"/>
            <person name="Kohler A."/>
            <person name="Kuo A."/>
            <person name="Nagy L.G."/>
            <person name="Floudas D."/>
            <person name="Copeland A."/>
            <person name="Barry K.W."/>
            <person name="Cichocki N."/>
            <person name="Veneault-Fourrey C."/>
            <person name="LaButti K."/>
            <person name="Lindquist E.A."/>
            <person name="Lipzen A."/>
            <person name="Lundell T."/>
            <person name="Morin E."/>
            <person name="Murat C."/>
            <person name="Riley R."/>
            <person name="Ohm R."/>
            <person name="Sun H."/>
            <person name="Tunlid A."/>
            <person name="Henrissat B."/>
            <person name="Grigoriev I.V."/>
            <person name="Hibbett D.S."/>
            <person name="Martin F."/>
        </authorList>
    </citation>
    <scope>NUCLEOTIDE SEQUENCE [LARGE SCALE GENOMIC DNA]</scope>
    <source>
        <strain evidence="2 3">FD-317 M1</strain>
    </source>
</reference>
<dbReference type="Proteomes" id="UP000053593">
    <property type="component" value="Unassembled WGS sequence"/>
</dbReference>
<keyword evidence="3" id="KW-1185">Reference proteome</keyword>
<name>A0A0D0C4S8_9AGAR</name>
<feature type="transmembrane region" description="Helical" evidence="1">
    <location>
        <begin position="47"/>
        <end position="66"/>
    </location>
</feature>
<keyword evidence="1" id="KW-0812">Transmembrane</keyword>
<evidence type="ECO:0000313" key="3">
    <source>
        <dbReference type="Proteomes" id="UP000053593"/>
    </source>
</evidence>
<sequence length="231" mass="25938">MSTTSESNKVERAVILYSSIHPAPPPPSAIPPNTPTPAPKNMTSQRWIWFFLAGLIITVPFAIRAYRNPTGIPIMCILYIFQLILVIGTIFTSAAEHQEDVLFMILFEATLGFFVSSTSPNPYPLSVDEAMTATFVVAVQFLHSIILATPVSILAFLCTSQVRFQEDIGNETRFKYYISDRIFSSQVHRYIQLISTGVDHVFRLPRQVKEAFVALLFPHSTSDHSYKPINP</sequence>
<dbReference type="AlphaFoldDB" id="A0A0D0C4S8"/>
<dbReference type="EMBL" id="KN834791">
    <property type="protein sequence ID" value="KIK57414.1"/>
    <property type="molecule type" value="Genomic_DNA"/>
</dbReference>
<evidence type="ECO:0000256" key="1">
    <source>
        <dbReference type="SAM" id="Phobius"/>
    </source>
</evidence>
<feature type="transmembrane region" description="Helical" evidence="1">
    <location>
        <begin position="131"/>
        <end position="157"/>
    </location>
</feature>
<proteinExistence type="predicted"/>
<feature type="transmembrane region" description="Helical" evidence="1">
    <location>
        <begin position="101"/>
        <end position="119"/>
    </location>
</feature>
<keyword evidence="1" id="KW-1133">Transmembrane helix</keyword>
<protein>
    <submittedName>
        <fullName evidence="2">Uncharacterized protein</fullName>
    </submittedName>
</protein>
<dbReference type="HOGENOM" id="CLU_104713_0_0_1"/>